<dbReference type="OrthoDB" id="3659303at2759"/>
<organism evidence="1 2">
    <name type="scientific">Pyrenophora seminiperda CCB06</name>
    <dbReference type="NCBI Taxonomy" id="1302712"/>
    <lineage>
        <taxon>Eukaryota</taxon>
        <taxon>Fungi</taxon>
        <taxon>Dikarya</taxon>
        <taxon>Ascomycota</taxon>
        <taxon>Pezizomycotina</taxon>
        <taxon>Dothideomycetes</taxon>
        <taxon>Pleosporomycetidae</taxon>
        <taxon>Pleosporales</taxon>
        <taxon>Pleosporineae</taxon>
        <taxon>Pleosporaceae</taxon>
        <taxon>Pyrenophora</taxon>
    </lineage>
</organism>
<evidence type="ECO:0000313" key="1">
    <source>
        <dbReference type="EMBL" id="RMZ66690.1"/>
    </source>
</evidence>
<keyword evidence="2" id="KW-1185">Reference proteome</keyword>
<accession>A0A3M7LWX4</accession>
<protein>
    <submittedName>
        <fullName evidence="1">Uncharacterized protein</fullName>
    </submittedName>
</protein>
<gene>
    <name evidence="1" type="ORF">GMOD_00002050</name>
</gene>
<reference evidence="1 2" key="1">
    <citation type="journal article" date="2014" name="PLoS ONE">
        <title>De novo Genome Assembly of the Fungal Plant Pathogen Pyrenophora semeniperda.</title>
        <authorList>
            <person name="Soliai M.M."/>
            <person name="Meyer S.E."/>
            <person name="Udall J.A."/>
            <person name="Elzinga D.E."/>
            <person name="Hermansen R.A."/>
            <person name="Bodily P.M."/>
            <person name="Hart A.A."/>
            <person name="Coleman C.E."/>
        </authorList>
    </citation>
    <scope>NUCLEOTIDE SEQUENCE [LARGE SCALE GENOMIC DNA]</scope>
    <source>
        <strain evidence="1 2">CCB06</strain>
        <tissue evidence="1">Mycelium</tissue>
    </source>
</reference>
<dbReference type="AlphaFoldDB" id="A0A3M7LWX4"/>
<dbReference type="Proteomes" id="UP000265663">
    <property type="component" value="Unassembled WGS sequence"/>
</dbReference>
<evidence type="ECO:0000313" key="2">
    <source>
        <dbReference type="Proteomes" id="UP000265663"/>
    </source>
</evidence>
<sequence length="259" mass="29866">MGAMHRLGTRSLSYLFSSNATNRARAVACYMTSIDINNNTVRGRHLDPTQLFTHFHIMSTPERGKRYQPERKAKTRAAMRQMDGTQRPRNGVLGAVPSSYYLAIPRYCDYLRRYETEYGNMSSPSAVFIGTEFSKNSHDKDLGIGILRVCRQMYAETCLLAYAVNVFWFYDRVPFMAWLKRRLPEQKAAVRRIWIFCYDCEVSSLRSFSRLNHAKVFCLCKGICPLSTERGRVVKKGLEGIWGRGGSEIKIVRGMRVWQ</sequence>
<dbReference type="EMBL" id="KE747809">
    <property type="protein sequence ID" value="RMZ66690.1"/>
    <property type="molecule type" value="Genomic_DNA"/>
</dbReference>
<proteinExistence type="predicted"/>
<name>A0A3M7LWX4_9PLEO</name>